<dbReference type="EMBL" id="JACHEF010000017">
    <property type="protein sequence ID" value="MBB6414271.1"/>
    <property type="molecule type" value="Genomic_DNA"/>
</dbReference>
<keyword evidence="2" id="KW-1185">Reference proteome</keyword>
<sequence length="168" mass="19339">MTDKPVTTYVVSVFEKPHWRTVLTTKDKQKAFDLAKQIGDKVRVETITPKVSVRATRLHRFRRRKEAVFVFLRRMQADVKVFIARRNYLVIGHEISVLVGHPVVVARAQDYDVAVRSWCHGCAGDLTAFARHRIAVTAGRWIGPTAIMRTVSERRTILQRRSRGYHAC</sequence>
<evidence type="ECO:0000313" key="2">
    <source>
        <dbReference type="Proteomes" id="UP000556329"/>
    </source>
</evidence>
<protein>
    <submittedName>
        <fullName evidence="1">Uncharacterized protein</fullName>
    </submittedName>
</protein>
<gene>
    <name evidence="1" type="ORF">HNQ71_006980</name>
</gene>
<dbReference type="AlphaFoldDB" id="A0A841PJT3"/>
<name>A0A841PJT3_9HYPH</name>
<evidence type="ECO:0000313" key="1">
    <source>
        <dbReference type="EMBL" id="MBB6414271.1"/>
    </source>
</evidence>
<accession>A0A841PJT3</accession>
<dbReference type="RefSeq" id="WP_184879286.1">
    <property type="nucleotide sequence ID" value="NZ_JACHEF010000017.1"/>
</dbReference>
<reference evidence="1 2" key="1">
    <citation type="submission" date="2020-08" db="EMBL/GenBank/DDBJ databases">
        <title>Genomic Encyclopedia of Type Strains, Phase IV (KMG-IV): sequencing the most valuable type-strain genomes for metagenomic binning, comparative biology and taxonomic classification.</title>
        <authorList>
            <person name="Goeker M."/>
        </authorList>
    </citation>
    <scope>NUCLEOTIDE SEQUENCE [LARGE SCALE GENOMIC DNA]</scope>
    <source>
        <strain evidence="1 2">DSM 100039</strain>
    </source>
</reference>
<comment type="caution">
    <text evidence="1">The sequence shown here is derived from an EMBL/GenBank/DDBJ whole genome shotgun (WGS) entry which is preliminary data.</text>
</comment>
<organism evidence="1 2">
    <name type="scientific">Mesorhizobium sangaii</name>
    <dbReference type="NCBI Taxonomy" id="505389"/>
    <lineage>
        <taxon>Bacteria</taxon>
        <taxon>Pseudomonadati</taxon>
        <taxon>Pseudomonadota</taxon>
        <taxon>Alphaproteobacteria</taxon>
        <taxon>Hyphomicrobiales</taxon>
        <taxon>Phyllobacteriaceae</taxon>
        <taxon>Mesorhizobium</taxon>
    </lineage>
</organism>
<proteinExistence type="predicted"/>
<dbReference type="Proteomes" id="UP000556329">
    <property type="component" value="Unassembled WGS sequence"/>
</dbReference>